<dbReference type="InterPro" id="IPR011761">
    <property type="entry name" value="ATP-grasp"/>
</dbReference>
<comment type="similarity">
    <text evidence="1">Belongs to the D-alanine--D-alanine ligase family.</text>
</comment>
<evidence type="ECO:0000256" key="3">
    <source>
        <dbReference type="PROSITE-ProRule" id="PRU00409"/>
    </source>
</evidence>
<dbReference type="Proteomes" id="UP000249524">
    <property type="component" value="Unassembled WGS sequence"/>
</dbReference>
<sequence length="339" mass="37749">MDRQVRPLKLTAAQRELRVLFIAKHARWCGGLHPEDGNHALYHREMRQTLEATGVNLLVADDYRVLFDPPQIDFVFPLLNRGGFLNSEMLLPLLCNRLGVPYLGASPIVRGLSDDKHLSKRAAVARGVATAPWAIYRRGAALDAAQCPPAARYVVKPNASSASWGVGEASDWAGVRAAVLRLHEEGHDAIVEPFIEGHDIEVPVITVGGEPFILPPQIVEQDQPDQLRTYEEKRSLAAESYRMYPIDDAGLVADVGVLSRRLMGEFFPFDYGRFEFRMDTKTGRLWFLEVNLNCNLWSHKSISLGAGLMGWTHGELIETILAESLTRQGFVGRRIDVAA</sequence>
<keyword evidence="2" id="KW-0436">Ligase</keyword>
<dbReference type="Gene3D" id="3.30.1490.20">
    <property type="entry name" value="ATP-grasp fold, A domain"/>
    <property type="match status" value="1"/>
</dbReference>
<dbReference type="GO" id="GO:0008716">
    <property type="term" value="F:D-alanine-D-alanine ligase activity"/>
    <property type="evidence" value="ECO:0007669"/>
    <property type="project" value="InterPro"/>
</dbReference>
<dbReference type="SUPFAM" id="SSF56059">
    <property type="entry name" value="Glutathione synthetase ATP-binding domain-like"/>
    <property type="match status" value="1"/>
</dbReference>
<evidence type="ECO:0000256" key="2">
    <source>
        <dbReference type="ARBA" id="ARBA00022598"/>
    </source>
</evidence>
<feature type="domain" description="ATP-grasp" evidence="4">
    <location>
        <begin position="120"/>
        <end position="322"/>
    </location>
</feature>
<keyword evidence="3" id="KW-0547">Nucleotide-binding</keyword>
<reference evidence="5 6" key="1">
    <citation type="submission" date="2018-05" db="EMBL/GenBank/DDBJ databases">
        <authorList>
            <person name="Lanie J.A."/>
            <person name="Ng W.-L."/>
            <person name="Kazmierczak K.M."/>
            <person name="Andrzejewski T.M."/>
            <person name="Davidsen T.M."/>
            <person name="Wayne K.J."/>
            <person name="Tettelin H."/>
            <person name="Glass J.I."/>
            <person name="Rusch D."/>
            <person name="Podicherti R."/>
            <person name="Tsui H.-C.T."/>
            <person name="Winkler M.E."/>
        </authorList>
    </citation>
    <scope>NUCLEOTIDE SEQUENCE [LARGE SCALE GENOMIC DNA]</scope>
    <source>
        <strain evidence="5 6">BUT-10</strain>
    </source>
</reference>
<dbReference type="PANTHER" id="PTHR23132">
    <property type="entry name" value="D-ALANINE--D-ALANINE LIGASE"/>
    <property type="match status" value="1"/>
</dbReference>
<name>A0A328BEE0_9CAUL</name>
<comment type="caution">
    <text evidence="5">The sequence shown here is derived from an EMBL/GenBank/DDBJ whole genome shotgun (WGS) entry which is preliminary data.</text>
</comment>
<evidence type="ECO:0000259" key="4">
    <source>
        <dbReference type="PROSITE" id="PS50975"/>
    </source>
</evidence>
<proteinExistence type="inferred from homology"/>
<dbReference type="EMBL" id="QFYS01000005">
    <property type="protein sequence ID" value="RAK64801.1"/>
    <property type="molecule type" value="Genomic_DNA"/>
</dbReference>
<keyword evidence="6" id="KW-1185">Reference proteome</keyword>
<evidence type="ECO:0000256" key="1">
    <source>
        <dbReference type="ARBA" id="ARBA00010871"/>
    </source>
</evidence>
<evidence type="ECO:0000313" key="6">
    <source>
        <dbReference type="Proteomes" id="UP000249524"/>
    </source>
</evidence>
<protein>
    <submittedName>
        <fullName evidence="5">Phosphoribosylglycinamide synthetase</fullName>
    </submittedName>
</protein>
<dbReference type="OrthoDB" id="7417619at2"/>
<dbReference type="Gene3D" id="3.30.470.20">
    <property type="entry name" value="ATP-grasp fold, B domain"/>
    <property type="match status" value="1"/>
</dbReference>
<accession>A0A328BEE0</accession>
<dbReference type="GO" id="GO:0046872">
    <property type="term" value="F:metal ion binding"/>
    <property type="evidence" value="ECO:0007669"/>
    <property type="project" value="InterPro"/>
</dbReference>
<dbReference type="RefSeq" id="WP_111276339.1">
    <property type="nucleotide sequence ID" value="NZ_QFYS01000005.1"/>
</dbReference>
<dbReference type="InterPro" id="IPR011095">
    <property type="entry name" value="Dala_Dala_lig_C"/>
</dbReference>
<evidence type="ECO:0000313" key="5">
    <source>
        <dbReference type="EMBL" id="RAK64801.1"/>
    </source>
</evidence>
<dbReference type="InterPro" id="IPR013815">
    <property type="entry name" value="ATP_grasp_subdomain_1"/>
</dbReference>
<keyword evidence="3" id="KW-0067">ATP-binding</keyword>
<dbReference type="GO" id="GO:0005524">
    <property type="term" value="F:ATP binding"/>
    <property type="evidence" value="ECO:0007669"/>
    <property type="project" value="UniProtKB-UniRule"/>
</dbReference>
<dbReference type="PROSITE" id="PS50975">
    <property type="entry name" value="ATP_GRASP"/>
    <property type="match status" value="1"/>
</dbReference>
<dbReference type="AlphaFoldDB" id="A0A328BEE0"/>
<organism evidence="5 6">
    <name type="scientific">Phenylobacterium kunshanense</name>
    <dbReference type="NCBI Taxonomy" id="1445034"/>
    <lineage>
        <taxon>Bacteria</taxon>
        <taxon>Pseudomonadati</taxon>
        <taxon>Pseudomonadota</taxon>
        <taxon>Alphaproteobacteria</taxon>
        <taxon>Caulobacterales</taxon>
        <taxon>Caulobacteraceae</taxon>
        <taxon>Phenylobacterium</taxon>
    </lineage>
</organism>
<dbReference type="Pfam" id="PF07478">
    <property type="entry name" value="Dala_Dala_lig_C"/>
    <property type="match status" value="1"/>
</dbReference>
<dbReference type="PANTHER" id="PTHR23132:SF23">
    <property type="entry name" value="D-ALANINE--D-ALANINE LIGASE B"/>
    <property type="match status" value="1"/>
</dbReference>
<gene>
    <name evidence="5" type="ORF">DJ019_12305</name>
</gene>